<dbReference type="AlphaFoldDB" id="A0A8X6V5B8"/>
<dbReference type="EMBL" id="BMAU01021175">
    <property type="protein sequence ID" value="GFX93719.1"/>
    <property type="molecule type" value="Genomic_DNA"/>
</dbReference>
<gene>
    <name evidence="2" type="ORF">TNCV_1588961</name>
</gene>
<sequence length="79" mass="9382">MSLYVKICEAMKNRIKNVGSTSEIDFQQEVTPFIILNQDQAMRTRFELVHHSSEFRITPSYEPEQNTNKKKRQMITMED</sequence>
<proteinExistence type="predicted"/>
<feature type="region of interest" description="Disordered" evidence="1">
    <location>
        <begin position="58"/>
        <end position="79"/>
    </location>
</feature>
<name>A0A8X6V5B8_TRICX</name>
<comment type="caution">
    <text evidence="2">The sequence shown here is derived from an EMBL/GenBank/DDBJ whole genome shotgun (WGS) entry which is preliminary data.</text>
</comment>
<dbReference type="Proteomes" id="UP000887159">
    <property type="component" value="Unassembled WGS sequence"/>
</dbReference>
<evidence type="ECO:0000256" key="1">
    <source>
        <dbReference type="SAM" id="MobiDB-lite"/>
    </source>
</evidence>
<organism evidence="2 3">
    <name type="scientific">Trichonephila clavipes</name>
    <name type="common">Golden silk orbweaver</name>
    <name type="synonym">Nephila clavipes</name>
    <dbReference type="NCBI Taxonomy" id="2585209"/>
    <lineage>
        <taxon>Eukaryota</taxon>
        <taxon>Metazoa</taxon>
        <taxon>Ecdysozoa</taxon>
        <taxon>Arthropoda</taxon>
        <taxon>Chelicerata</taxon>
        <taxon>Arachnida</taxon>
        <taxon>Araneae</taxon>
        <taxon>Araneomorphae</taxon>
        <taxon>Entelegynae</taxon>
        <taxon>Araneoidea</taxon>
        <taxon>Nephilidae</taxon>
        <taxon>Trichonephila</taxon>
    </lineage>
</organism>
<evidence type="ECO:0000313" key="3">
    <source>
        <dbReference type="Proteomes" id="UP000887159"/>
    </source>
</evidence>
<accession>A0A8X6V5B8</accession>
<keyword evidence="3" id="KW-1185">Reference proteome</keyword>
<protein>
    <submittedName>
        <fullName evidence="2">Uncharacterized protein</fullName>
    </submittedName>
</protein>
<reference evidence="2" key="1">
    <citation type="submission" date="2020-08" db="EMBL/GenBank/DDBJ databases">
        <title>Multicomponent nature underlies the extraordinary mechanical properties of spider dragline silk.</title>
        <authorList>
            <person name="Kono N."/>
            <person name="Nakamura H."/>
            <person name="Mori M."/>
            <person name="Yoshida Y."/>
            <person name="Ohtoshi R."/>
            <person name="Malay A.D."/>
            <person name="Moran D.A.P."/>
            <person name="Tomita M."/>
            <person name="Numata K."/>
            <person name="Arakawa K."/>
        </authorList>
    </citation>
    <scope>NUCLEOTIDE SEQUENCE</scope>
</reference>
<evidence type="ECO:0000313" key="2">
    <source>
        <dbReference type="EMBL" id="GFX93719.1"/>
    </source>
</evidence>